<sequence length="427" mass="47505">MVTMRTLLEKTMKLLVLVVVSHPGYQVHCVEIFSDETELLSIATVSPDARLDTQDLDSGSYFNKLEPSASWLPGEMMEQEALATPPLQRRIPPRPRKRRAASLLFPTGSEFVAEFLFTIPIQAPSGMSIPVILDVPYKFALPNITDDKDPFLWGLPRADDRHTFYGLIETVFDKFGINGKECLLRAVCEGSQSSILGIGILGEVITALLTMSRLGKRALRVCGVLVVAMAVLAAAELTETWFEYRARTKRELKKKAHTSLDTNMELGELHSRQKRTIAFPTGSTFTLTPVLCIPVVNIGDLTAFLDIELPFTIRLPNVTQVSYAGRMDDDRLGIYTVLIDTLSRFGVDGKSCLLRAVCEVAEAPLRDDGLLGEILNIILTASYGSSSSQMYDYVNAEYYGRVYGDCWSAYPQCPMSIFKMFDEINEV</sequence>
<dbReference type="PANTHER" id="PTHR21398">
    <property type="entry name" value="AGAP007094-PA"/>
    <property type="match status" value="1"/>
</dbReference>
<dbReference type="Pfam" id="PF07841">
    <property type="entry name" value="DM4_12"/>
    <property type="match status" value="2"/>
</dbReference>
<comment type="caution">
    <text evidence="2">The sequence shown here is derived from an EMBL/GenBank/DDBJ whole genome shotgun (WGS) entry which is preliminary data.</text>
</comment>
<protein>
    <submittedName>
        <fullName evidence="2">Uncharacterized protein</fullName>
    </submittedName>
</protein>
<dbReference type="AlphaFoldDB" id="A0AAW0XGR0"/>
<feature type="chain" id="PRO_5043385020" evidence="1">
    <location>
        <begin position="30"/>
        <end position="427"/>
    </location>
</feature>
<reference evidence="2 3" key="1">
    <citation type="journal article" date="2024" name="BMC Genomics">
        <title>Genome assembly of redclaw crayfish (Cherax quadricarinatus) provides insights into its immune adaptation and hypoxia tolerance.</title>
        <authorList>
            <person name="Liu Z."/>
            <person name="Zheng J."/>
            <person name="Li H."/>
            <person name="Fang K."/>
            <person name="Wang S."/>
            <person name="He J."/>
            <person name="Zhou D."/>
            <person name="Weng S."/>
            <person name="Chi M."/>
            <person name="Gu Z."/>
            <person name="He J."/>
            <person name="Li F."/>
            <person name="Wang M."/>
        </authorList>
    </citation>
    <scope>NUCLEOTIDE SEQUENCE [LARGE SCALE GENOMIC DNA]</scope>
    <source>
        <strain evidence="2">ZL_2023a</strain>
    </source>
</reference>
<dbReference type="Proteomes" id="UP001445076">
    <property type="component" value="Unassembled WGS sequence"/>
</dbReference>
<dbReference type="SMART" id="SM00718">
    <property type="entry name" value="DM4_12"/>
    <property type="match status" value="2"/>
</dbReference>
<dbReference type="EMBL" id="JARKIK010000039">
    <property type="protein sequence ID" value="KAK8738503.1"/>
    <property type="molecule type" value="Genomic_DNA"/>
</dbReference>
<organism evidence="2 3">
    <name type="scientific">Cherax quadricarinatus</name>
    <name type="common">Australian red claw crayfish</name>
    <dbReference type="NCBI Taxonomy" id="27406"/>
    <lineage>
        <taxon>Eukaryota</taxon>
        <taxon>Metazoa</taxon>
        <taxon>Ecdysozoa</taxon>
        <taxon>Arthropoda</taxon>
        <taxon>Crustacea</taxon>
        <taxon>Multicrustacea</taxon>
        <taxon>Malacostraca</taxon>
        <taxon>Eumalacostraca</taxon>
        <taxon>Eucarida</taxon>
        <taxon>Decapoda</taxon>
        <taxon>Pleocyemata</taxon>
        <taxon>Astacidea</taxon>
        <taxon>Parastacoidea</taxon>
        <taxon>Parastacidae</taxon>
        <taxon>Cherax</taxon>
    </lineage>
</organism>
<proteinExistence type="predicted"/>
<dbReference type="InterPro" id="IPR006631">
    <property type="entry name" value="DM4_12"/>
</dbReference>
<evidence type="ECO:0000313" key="2">
    <source>
        <dbReference type="EMBL" id="KAK8738503.1"/>
    </source>
</evidence>
<accession>A0AAW0XGR0</accession>
<dbReference type="PANTHER" id="PTHR21398:SF6">
    <property type="entry name" value="AGAP007094-PA"/>
    <property type="match status" value="1"/>
</dbReference>
<keyword evidence="1" id="KW-0732">Signal</keyword>
<feature type="signal peptide" evidence="1">
    <location>
        <begin position="1"/>
        <end position="29"/>
    </location>
</feature>
<evidence type="ECO:0000313" key="3">
    <source>
        <dbReference type="Proteomes" id="UP001445076"/>
    </source>
</evidence>
<gene>
    <name evidence="2" type="ORF">OTU49_003909</name>
</gene>
<name>A0AAW0XGR0_CHEQU</name>
<evidence type="ECO:0000256" key="1">
    <source>
        <dbReference type="SAM" id="SignalP"/>
    </source>
</evidence>
<keyword evidence="3" id="KW-1185">Reference proteome</keyword>